<evidence type="ECO:0000256" key="4">
    <source>
        <dbReference type="ARBA" id="ARBA00022723"/>
    </source>
</evidence>
<dbReference type="GO" id="GO:0016491">
    <property type="term" value="F:oxidoreductase activity"/>
    <property type="evidence" value="ECO:0007669"/>
    <property type="project" value="UniProtKB-KW"/>
</dbReference>
<reference evidence="11" key="1">
    <citation type="submission" date="2017-01" db="EMBL/GenBank/DDBJ databases">
        <title>Novel pathways for hydrocarbon cycling and metabolic interdependencies in hydrothermal sediment communities.</title>
        <authorList>
            <person name="Dombrowski N."/>
            <person name="Seitz K."/>
            <person name="Teske A."/>
            <person name="Baker B."/>
        </authorList>
    </citation>
    <scope>NUCLEOTIDE SEQUENCE [LARGE SCALE GENOMIC DNA]</scope>
</reference>
<feature type="domain" description="4Fe-4S ferredoxin-type" evidence="9">
    <location>
        <begin position="507"/>
        <end position="536"/>
    </location>
</feature>
<dbReference type="InterPro" id="IPR023753">
    <property type="entry name" value="FAD/NAD-binding_dom"/>
</dbReference>
<gene>
    <name evidence="10" type="ORF">BXT86_02855</name>
</gene>
<evidence type="ECO:0000256" key="7">
    <source>
        <dbReference type="ARBA" id="ARBA00023004"/>
    </source>
</evidence>
<evidence type="ECO:0000259" key="9">
    <source>
        <dbReference type="PROSITE" id="PS51379"/>
    </source>
</evidence>
<sequence length="550" mass="61053">MSRIGLFLCECGPNIAEAIDLDKIAEFINKENKVAGIERHRLLCSEEGKKFLAESIKQNQFDHIVIAACSPKQHESTFMEVLSQAGLNPYLLQLVNIREQCAWMTPDKGLATKKALRLIRAAINRVRFHSKLHEKEIEANPDVVVIGAGMTGIETALSLAQQGRTVYLIDKDKLGGMLKNLKRLFPGMLDPQRLLQEKIAEFNNQTQIKVFEDSQVKEILGFFGNFIVTIINKEKEISLKAGSIVLGIGAQEFVPEGMDQFGYGLKNVYTALQFEKEGLTKIPDESKALAIIHCVGREKLGYCSKFCCVNSMKLAHLIKEKRPDIKVIQFYQELCLPGKEYDKFYRETREKGIEFIRFDKIGVGKNGNQLELKYGSGDGTEKHLNVDIVILATGLIPNPETKDFAQMLNIAVDDYGFFKEEHIKLGPVSTLTDGIFIAGTCQGPKDIKESILQAKAASGRILSALIPGRKLPIEAKASEISDSLCMGCGICVQVCAYGAVSIDERKHISVVNEVLCRGCGNCAASCPSGAASHRHFTNQQLYYEAREILR</sequence>
<dbReference type="Pfam" id="PF07992">
    <property type="entry name" value="Pyr_redox_2"/>
    <property type="match status" value="1"/>
</dbReference>
<evidence type="ECO:0000313" key="11">
    <source>
        <dbReference type="Proteomes" id="UP000191663"/>
    </source>
</evidence>
<keyword evidence="7" id="KW-0408">Iron</keyword>
<evidence type="ECO:0000256" key="2">
    <source>
        <dbReference type="ARBA" id="ARBA00006561"/>
    </source>
</evidence>
<keyword evidence="6" id="KW-0560">Oxidoreductase</keyword>
<organism evidence="10 11">
    <name type="scientific">candidate division WOR-3 bacterium 4484_100</name>
    <dbReference type="NCBI Taxonomy" id="1936077"/>
    <lineage>
        <taxon>Bacteria</taxon>
        <taxon>Bacteria division WOR-3</taxon>
    </lineage>
</organism>
<dbReference type="PANTHER" id="PTHR43498">
    <property type="entry name" value="FERREDOXIN:COB-COM HETERODISULFIDE REDUCTASE SUBUNIT A"/>
    <property type="match status" value="1"/>
</dbReference>
<dbReference type="AlphaFoldDB" id="A0A1V4QFI5"/>
<dbReference type="GO" id="GO:0046872">
    <property type="term" value="F:metal ion binding"/>
    <property type="evidence" value="ECO:0007669"/>
    <property type="project" value="UniProtKB-KW"/>
</dbReference>
<dbReference type="EMBL" id="MUKB01000038">
    <property type="protein sequence ID" value="OPX18120.1"/>
    <property type="molecule type" value="Genomic_DNA"/>
</dbReference>
<evidence type="ECO:0000313" key="10">
    <source>
        <dbReference type="EMBL" id="OPX18120.1"/>
    </source>
</evidence>
<keyword evidence="5" id="KW-0285">Flavoprotein</keyword>
<evidence type="ECO:0000256" key="8">
    <source>
        <dbReference type="ARBA" id="ARBA00023014"/>
    </source>
</evidence>
<evidence type="ECO:0000256" key="3">
    <source>
        <dbReference type="ARBA" id="ARBA00022485"/>
    </source>
</evidence>
<dbReference type="SUPFAM" id="SSF54862">
    <property type="entry name" value="4Fe-4S ferredoxins"/>
    <property type="match status" value="1"/>
</dbReference>
<dbReference type="PROSITE" id="PS00198">
    <property type="entry name" value="4FE4S_FER_1"/>
    <property type="match status" value="1"/>
</dbReference>
<feature type="domain" description="4Fe-4S ferredoxin-type" evidence="9">
    <location>
        <begin position="476"/>
        <end position="505"/>
    </location>
</feature>
<dbReference type="PANTHER" id="PTHR43498:SF1">
    <property type="entry name" value="COB--COM HETERODISULFIDE REDUCTASE IRON-SULFUR SUBUNIT A"/>
    <property type="match status" value="1"/>
</dbReference>
<dbReference type="InterPro" id="IPR017896">
    <property type="entry name" value="4Fe4S_Fe-S-bd"/>
</dbReference>
<dbReference type="Pfam" id="PF12838">
    <property type="entry name" value="Fer4_7"/>
    <property type="match status" value="1"/>
</dbReference>
<dbReference type="InterPro" id="IPR039650">
    <property type="entry name" value="HdrA-like"/>
</dbReference>
<keyword evidence="8" id="KW-0411">Iron-sulfur</keyword>
<dbReference type="SUPFAM" id="SSF51905">
    <property type="entry name" value="FAD/NAD(P)-binding domain"/>
    <property type="match status" value="1"/>
</dbReference>
<comment type="caution">
    <text evidence="10">The sequence shown here is derived from an EMBL/GenBank/DDBJ whole genome shotgun (WGS) entry which is preliminary data.</text>
</comment>
<dbReference type="Proteomes" id="UP000191663">
    <property type="component" value="Unassembled WGS sequence"/>
</dbReference>
<comment type="similarity">
    <text evidence="2">Belongs to the HdrA family.</text>
</comment>
<dbReference type="PROSITE" id="PS51379">
    <property type="entry name" value="4FE4S_FER_2"/>
    <property type="match status" value="2"/>
</dbReference>
<evidence type="ECO:0000256" key="1">
    <source>
        <dbReference type="ARBA" id="ARBA00001974"/>
    </source>
</evidence>
<dbReference type="PRINTS" id="PR00411">
    <property type="entry name" value="PNDRDTASEI"/>
</dbReference>
<keyword evidence="4" id="KW-0479">Metal-binding</keyword>
<dbReference type="Gene3D" id="3.50.50.60">
    <property type="entry name" value="FAD/NAD(P)-binding domain"/>
    <property type="match status" value="2"/>
</dbReference>
<dbReference type="Gene3D" id="3.30.70.20">
    <property type="match status" value="1"/>
</dbReference>
<keyword evidence="3" id="KW-0004">4Fe-4S</keyword>
<evidence type="ECO:0000256" key="5">
    <source>
        <dbReference type="ARBA" id="ARBA00022827"/>
    </source>
</evidence>
<protein>
    <submittedName>
        <fullName evidence="10">Pyridine nucleotide-disulfide oxidoreductase</fullName>
    </submittedName>
</protein>
<accession>A0A1V4QFI5</accession>
<dbReference type="InterPro" id="IPR017900">
    <property type="entry name" value="4Fe4S_Fe_S_CS"/>
</dbReference>
<keyword evidence="5" id="KW-0274">FAD</keyword>
<dbReference type="GO" id="GO:0051539">
    <property type="term" value="F:4 iron, 4 sulfur cluster binding"/>
    <property type="evidence" value="ECO:0007669"/>
    <property type="project" value="UniProtKB-KW"/>
</dbReference>
<evidence type="ECO:0000256" key="6">
    <source>
        <dbReference type="ARBA" id="ARBA00023002"/>
    </source>
</evidence>
<comment type="cofactor">
    <cofactor evidence="1">
        <name>FAD</name>
        <dbReference type="ChEBI" id="CHEBI:57692"/>
    </cofactor>
</comment>
<name>A0A1V4QFI5_UNCW3</name>
<proteinExistence type="inferred from homology"/>
<dbReference type="InterPro" id="IPR036188">
    <property type="entry name" value="FAD/NAD-bd_sf"/>
</dbReference>